<feature type="compositionally biased region" description="Low complexity" evidence="1">
    <location>
        <begin position="221"/>
        <end position="247"/>
    </location>
</feature>
<name>A0A180GLA2_PUCT1</name>
<reference evidence="3 4" key="3">
    <citation type="journal article" date="2017" name="G3 (Bethesda)">
        <title>Comparative analysis highlights variable genome content of wheat rusts and divergence of the mating loci.</title>
        <authorList>
            <person name="Cuomo C.A."/>
            <person name="Bakkeren G."/>
            <person name="Khalil H.B."/>
            <person name="Panwar V."/>
            <person name="Joly D."/>
            <person name="Linning R."/>
            <person name="Sakthikumar S."/>
            <person name="Song X."/>
            <person name="Adiconis X."/>
            <person name="Fan L."/>
            <person name="Goldberg J.M."/>
            <person name="Levin J.Z."/>
            <person name="Young S."/>
            <person name="Zeng Q."/>
            <person name="Anikster Y."/>
            <person name="Bruce M."/>
            <person name="Wang M."/>
            <person name="Yin C."/>
            <person name="McCallum B."/>
            <person name="Szabo L.J."/>
            <person name="Hulbert S."/>
            <person name="Chen X."/>
            <person name="Fellers J.P."/>
        </authorList>
    </citation>
    <scope>NUCLEOTIDE SEQUENCE</scope>
    <source>
        <strain evidence="4">Isolate 1-1 / race 1 (BBBD)</strain>
        <strain evidence="3">isolate 1-1 / race 1 (BBBD)</strain>
    </source>
</reference>
<evidence type="ECO:0000256" key="1">
    <source>
        <dbReference type="SAM" id="MobiDB-lite"/>
    </source>
</evidence>
<dbReference type="Proteomes" id="UP000005240">
    <property type="component" value="Unassembled WGS sequence"/>
</dbReference>
<accession>A0A180GLA2</accession>
<gene>
    <name evidence="2" type="ORF">PTTG_27535</name>
</gene>
<reference evidence="3" key="4">
    <citation type="submission" date="2025-05" db="UniProtKB">
        <authorList>
            <consortium name="EnsemblFungi"/>
        </authorList>
    </citation>
    <scope>IDENTIFICATION</scope>
    <source>
        <strain evidence="3">isolate 1-1 / race 1 (BBBD)</strain>
    </source>
</reference>
<dbReference type="OrthoDB" id="2505029at2759"/>
<proteinExistence type="predicted"/>
<reference evidence="2" key="2">
    <citation type="submission" date="2016-05" db="EMBL/GenBank/DDBJ databases">
        <title>Comparative analysis highlights variable genome content of wheat rusts and divergence of the mating loci.</title>
        <authorList>
            <person name="Cuomo C.A."/>
            <person name="Bakkeren G."/>
            <person name="Szabo L."/>
            <person name="Khalil H."/>
            <person name="Joly D."/>
            <person name="Goldberg J."/>
            <person name="Young S."/>
            <person name="Zeng Q."/>
            <person name="Fellers J."/>
        </authorList>
    </citation>
    <scope>NUCLEOTIDE SEQUENCE [LARGE SCALE GENOMIC DNA]</scope>
    <source>
        <strain evidence="2">1-1 BBBD Race 1</strain>
    </source>
</reference>
<dbReference type="EMBL" id="ADAS02000059">
    <property type="protein sequence ID" value="OAV92773.1"/>
    <property type="molecule type" value="Genomic_DNA"/>
</dbReference>
<evidence type="ECO:0000313" key="4">
    <source>
        <dbReference type="Proteomes" id="UP000005240"/>
    </source>
</evidence>
<keyword evidence="4" id="KW-1185">Reference proteome</keyword>
<protein>
    <submittedName>
        <fullName evidence="2 3">Uncharacterized protein</fullName>
    </submittedName>
</protein>
<evidence type="ECO:0000313" key="2">
    <source>
        <dbReference type="EMBL" id="OAV92773.1"/>
    </source>
</evidence>
<feature type="compositionally biased region" description="Basic and acidic residues" evidence="1">
    <location>
        <begin position="372"/>
        <end position="386"/>
    </location>
</feature>
<dbReference type="VEuPathDB" id="FungiDB:PTTG_27535"/>
<sequence>MSNIRTPNHPAAFTGHFVPLEDSTVDTVRANQYRYVKTPSYFQCGGIQTDKHKNFKVQLLTNTALNNTLNSNSVYSLSGKLIALNNGLTPVLSYAHKTVTCIGDTGADQPDFNNKTNVTGLGMVIKCRKVVSELAEPGTRLEVTVAHCDWDGEHCCHRRFNIRYVVPRTKNLIKTHSLYQVGREVCIFGCLVDFEMETHTAIVLVSSVSITNGHQIGQSESNTTTNTSSGSGIQLTKFSPSPTKFSPPQQPIALTSQSTGNRNAIKGVIGSSLNASAGSCGGLTINADHTPLGFGIPTHCQALASNKKNPKAEGAYPVISTPSKGKAVQRKTPDGLDDEGHTSNDQASDDNDKSGDEEQITPPTKAKRGRPHKDVLKEAAKRMRKY</sequence>
<evidence type="ECO:0000313" key="3">
    <source>
        <dbReference type="EnsemblFungi" id="PTTG_27535-t43_1-p1"/>
    </source>
</evidence>
<reference evidence="2" key="1">
    <citation type="submission" date="2009-11" db="EMBL/GenBank/DDBJ databases">
        <authorList>
            <consortium name="The Broad Institute Genome Sequencing Platform"/>
            <person name="Ward D."/>
            <person name="Feldgarden M."/>
            <person name="Earl A."/>
            <person name="Young S.K."/>
            <person name="Zeng Q."/>
            <person name="Koehrsen M."/>
            <person name="Alvarado L."/>
            <person name="Berlin A."/>
            <person name="Bochicchio J."/>
            <person name="Borenstein D."/>
            <person name="Chapman S.B."/>
            <person name="Chen Z."/>
            <person name="Engels R."/>
            <person name="Freedman E."/>
            <person name="Gellesch M."/>
            <person name="Goldberg J."/>
            <person name="Griggs A."/>
            <person name="Gujja S."/>
            <person name="Heilman E."/>
            <person name="Heiman D."/>
            <person name="Hepburn T."/>
            <person name="Howarth C."/>
            <person name="Jen D."/>
            <person name="Larson L."/>
            <person name="Lewis B."/>
            <person name="Mehta T."/>
            <person name="Park D."/>
            <person name="Pearson M."/>
            <person name="Roberts A."/>
            <person name="Saif S."/>
            <person name="Shea T."/>
            <person name="Shenoy N."/>
            <person name="Sisk P."/>
            <person name="Stolte C."/>
            <person name="Sykes S."/>
            <person name="Thomson T."/>
            <person name="Walk T."/>
            <person name="White J."/>
            <person name="Yandava C."/>
            <person name="Izard J."/>
            <person name="Baranova O.V."/>
            <person name="Blanton J.M."/>
            <person name="Tanner A.C."/>
            <person name="Dewhirst F.E."/>
            <person name="Haas B."/>
            <person name="Nusbaum C."/>
            <person name="Birren B."/>
        </authorList>
    </citation>
    <scope>NUCLEOTIDE SEQUENCE [LARGE SCALE GENOMIC DNA]</scope>
    <source>
        <strain evidence="2">1-1 BBBD Race 1</strain>
    </source>
</reference>
<organism evidence="2">
    <name type="scientific">Puccinia triticina (isolate 1-1 / race 1 (BBBD))</name>
    <name type="common">Brown leaf rust fungus</name>
    <dbReference type="NCBI Taxonomy" id="630390"/>
    <lineage>
        <taxon>Eukaryota</taxon>
        <taxon>Fungi</taxon>
        <taxon>Dikarya</taxon>
        <taxon>Basidiomycota</taxon>
        <taxon>Pucciniomycotina</taxon>
        <taxon>Pucciniomycetes</taxon>
        <taxon>Pucciniales</taxon>
        <taxon>Pucciniaceae</taxon>
        <taxon>Puccinia</taxon>
    </lineage>
</organism>
<dbReference type="AlphaFoldDB" id="A0A180GLA2"/>
<dbReference type="EnsemblFungi" id="PTTG_27535-t43_1">
    <property type="protein sequence ID" value="PTTG_27535-t43_1-p1"/>
    <property type="gene ID" value="PTTG_27535"/>
</dbReference>
<feature type="compositionally biased region" description="Basic and acidic residues" evidence="1">
    <location>
        <begin position="331"/>
        <end position="342"/>
    </location>
</feature>
<feature type="region of interest" description="Disordered" evidence="1">
    <location>
        <begin position="308"/>
        <end position="386"/>
    </location>
</feature>
<feature type="region of interest" description="Disordered" evidence="1">
    <location>
        <begin position="215"/>
        <end position="259"/>
    </location>
</feature>